<keyword evidence="4" id="KW-0547">Nucleotide-binding</keyword>
<dbReference type="AlphaFoldDB" id="A0AAN7T6R5"/>
<evidence type="ECO:0000256" key="5">
    <source>
        <dbReference type="ARBA" id="ARBA00022840"/>
    </source>
</evidence>
<dbReference type="Proteomes" id="UP001309876">
    <property type="component" value="Unassembled WGS sequence"/>
</dbReference>
<evidence type="ECO:0000259" key="7">
    <source>
        <dbReference type="Pfam" id="PF00501"/>
    </source>
</evidence>
<proteinExistence type="inferred from homology"/>
<dbReference type="GO" id="GO:0019748">
    <property type="term" value="P:secondary metabolic process"/>
    <property type="evidence" value="ECO:0007669"/>
    <property type="project" value="TreeGrafter"/>
</dbReference>
<evidence type="ECO:0000256" key="2">
    <source>
        <dbReference type="ARBA" id="ARBA00006432"/>
    </source>
</evidence>
<evidence type="ECO:0000313" key="10">
    <source>
        <dbReference type="Proteomes" id="UP001309876"/>
    </source>
</evidence>
<reference evidence="9 10" key="1">
    <citation type="submission" date="2023-08" db="EMBL/GenBank/DDBJ databases">
        <title>Black Yeasts Isolated from many extreme environments.</title>
        <authorList>
            <person name="Coleine C."/>
            <person name="Stajich J.E."/>
            <person name="Selbmann L."/>
        </authorList>
    </citation>
    <scope>NUCLEOTIDE SEQUENCE [LARGE SCALE GENOMIC DNA]</scope>
    <source>
        <strain evidence="9 10">CCFEE 5910</strain>
    </source>
</reference>
<dbReference type="PANTHER" id="PTHR24096:SF317">
    <property type="entry name" value="ADENYLATE-FORMING ENZYME AFEA"/>
    <property type="match status" value="1"/>
</dbReference>
<dbReference type="Gene3D" id="3.40.50.12780">
    <property type="entry name" value="N-terminal domain of ligase-like"/>
    <property type="match status" value="1"/>
</dbReference>
<dbReference type="Gene3D" id="3.30.300.30">
    <property type="match status" value="1"/>
</dbReference>
<gene>
    <name evidence="9" type="ORF">LTR05_000884</name>
</gene>
<organism evidence="9 10">
    <name type="scientific">Lithohypha guttulata</name>
    <dbReference type="NCBI Taxonomy" id="1690604"/>
    <lineage>
        <taxon>Eukaryota</taxon>
        <taxon>Fungi</taxon>
        <taxon>Dikarya</taxon>
        <taxon>Ascomycota</taxon>
        <taxon>Pezizomycotina</taxon>
        <taxon>Eurotiomycetes</taxon>
        <taxon>Chaetothyriomycetidae</taxon>
        <taxon>Chaetothyriales</taxon>
        <taxon>Trichomeriaceae</taxon>
        <taxon>Lithohypha</taxon>
    </lineage>
</organism>
<feature type="domain" description="AMP-binding enzyme C-terminal" evidence="8">
    <location>
        <begin position="456"/>
        <end position="537"/>
    </location>
</feature>
<comment type="similarity">
    <text evidence="2">Belongs to the ATP-dependent AMP-binding enzyme family.</text>
</comment>
<dbReference type="SUPFAM" id="SSF56801">
    <property type="entry name" value="Acetyl-CoA synthetase-like"/>
    <property type="match status" value="1"/>
</dbReference>
<dbReference type="InterPro" id="IPR020845">
    <property type="entry name" value="AMP-binding_CS"/>
</dbReference>
<feature type="compositionally biased region" description="Basic residues" evidence="6">
    <location>
        <begin position="643"/>
        <end position="661"/>
    </location>
</feature>
<comment type="pathway">
    <text evidence="1">Secondary metabolite biosynthesis.</text>
</comment>
<dbReference type="PANTHER" id="PTHR24096">
    <property type="entry name" value="LONG-CHAIN-FATTY-ACID--COA LIGASE"/>
    <property type="match status" value="1"/>
</dbReference>
<evidence type="ECO:0000256" key="3">
    <source>
        <dbReference type="ARBA" id="ARBA00022598"/>
    </source>
</evidence>
<dbReference type="InterPro" id="IPR042099">
    <property type="entry name" value="ANL_N_sf"/>
</dbReference>
<evidence type="ECO:0000256" key="4">
    <source>
        <dbReference type="ARBA" id="ARBA00022741"/>
    </source>
</evidence>
<accession>A0AAN7T6R5</accession>
<comment type="caution">
    <text evidence="9">The sequence shown here is derived from an EMBL/GenBank/DDBJ whole genome shotgun (WGS) entry which is preliminary data.</text>
</comment>
<dbReference type="EMBL" id="JAVRRJ010000001">
    <property type="protein sequence ID" value="KAK5090709.1"/>
    <property type="molecule type" value="Genomic_DNA"/>
</dbReference>
<dbReference type="PROSITE" id="PS00455">
    <property type="entry name" value="AMP_BINDING"/>
    <property type="match status" value="1"/>
</dbReference>
<feature type="compositionally biased region" description="Basic and acidic residues" evidence="6">
    <location>
        <begin position="632"/>
        <end position="642"/>
    </location>
</feature>
<evidence type="ECO:0000256" key="6">
    <source>
        <dbReference type="SAM" id="MobiDB-lite"/>
    </source>
</evidence>
<sequence length="669" mass="74847">MSFDSREGTVHVPASDVVSFSFCKQNCFEQDQPLLVDAENPSRSLNYESAKALVRKLVAGFWASGLREGDSVMCHMSNTYIYPALFMGICGSAGVWLGSNTANQRYEIDHLIELGKPKFIITEPAALSTILSACENRQVPKENVFVLDIDTFQLYTSLPAVWWGCSDSDATKPDQAVRSFTDLLCHGEQDWKTIDVVDEAKRTPAAYFPTSGTTGLPKLAMVSHYNLVAHHLMLHEDKPYRVRRLMTLPLFHLFATSFAFIQPTRYGDTTYIMKRFGLESYLKNHDRYQITETFMTPPILMQTIASHFDVRALMRTVRWAGTGGAPCDAVSINRMRSLLTNGTTSQVWGLTECGVASMFRLGEHDETGSIGRLLRGYRGKLLNPKGELVEKEKEPGELYISSPGTMLGYRNMPSIEEESAWFRTGDVCCLEKGKLYVVGRAKELIKVRGWQVAPAELEAVLLEHSEIVDVAVSGTMARNGVDEVPRAYVVRRKKTREAEMVTANEVYQFARERLASYKALDGGVCFVEDIPRTASGKIQRAKLTRMDTLRSRIAAVLSAAQAVPVYKQAVSEVKDAAMYDGETTTPRRDKAPQPRRSSRVVRRSSSTSEEASRDMKVATIRRVSTDSVSKPEPYKLPRFDKTLKKKQRTSKTAKATRKRLIKSMQASAA</sequence>
<dbReference type="GO" id="GO:0016405">
    <property type="term" value="F:CoA-ligase activity"/>
    <property type="evidence" value="ECO:0007669"/>
    <property type="project" value="TreeGrafter"/>
</dbReference>
<protein>
    <submittedName>
        <fullName evidence="9">Uncharacterized protein</fullName>
    </submittedName>
</protein>
<dbReference type="InterPro" id="IPR045851">
    <property type="entry name" value="AMP-bd_C_sf"/>
</dbReference>
<dbReference type="InterPro" id="IPR025110">
    <property type="entry name" value="AMP-bd_C"/>
</dbReference>
<dbReference type="GO" id="GO:0005524">
    <property type="term" value="F:ATP binding"/>
    <property type="evidence" value="ECO:0007669"/>
    <property type="project" value="UniProtKB-KW"/>
</dbReference>
<keyword evidence="10" id="KW-1185">Reference proteome</keyword>
<keyword evidence="5" id="KW-0067">ATP-binding</keyword>
<name>A0AAN7T6R5_9EURO</name>
<dbReference type="InterPro" id="IPR000873">
    <property type="entry name" value="AMP-dep_synth/lig_dom"/>
</dbReference>
<feature type="domain" description="AMP-dependent synthetase/ligase" evidence="7">
    <location>
        <begin position="31"/>
        <end position="409"/>
    </location>
</feature>
<dbReference type="Pfam" id="PF13193">
    <property type="entry name" value="AMP-binding_C"/>
    <property type="match status" value="1"/>
</dbReference>
<feature type="region of interest" description="Disordered" evidence="6">
    <location>
        <begin position="578"/>
        <end position="669"/>
    </location>
</feature>
<dbReference type="Pfam" id="PF00501">
    <property type="entry name" value="AMP-binding"/>
    <property type="match status" value="1"/>
</dbReference>
<evidence type="ECO:0000313" key="9">
    <source>
        <dbReference type="EMBL" id="KAK5090709.1"/>
    </source>
</evidence>
<keyword evidence="3" id="KW-0436">Ligase</keyword>
<evidence type="ECO:0000259" key="8">
    <source>
        <dbReference type="Pfam" id="PF13193"/>
    </source>
</evidence>
<evidence type="ECO:0000256" key="1">
    <source>
        <dbReference type="ARBA" id="ARBA00005179"/>
    </source>
</evidence>